<keyword evidence="5" id="KW-1185">Reference proteome</keyword>
<name>A0A8W8HWL9_MAGGI</name>
<dbReference type="InterPro" id="IPR037877">
    <property type="entry name" value="PHD3_KMT2C"/>
</dbReference>
<dbReference type="SUPFAM" id="SSF57903">
    <property type="entry name" value="FYVE/PHD zinc finger"/>
    <property type="match status" value="1"/>
</dbReference>
<keyword evidence="3" id="KW-0862">Zinc</keyword>
<keyword evidence="1" id="KW-0479">Metal-binding</keyword>
<accession>A0A8W8HWL9</accession>
<evidence type="ECO:0000256" key="1">
    <source>
        <dbReference type="ARBA" id="ARBA00022723"/>
    </source>
</evidence>
<dbReference type="CDD" id="cd15511">
    <property type="entry name" value="PHD3_KMT2C"/>
    <property type="match status" value="1"/>
</dbReference>
<evidence type="ECO:0000313" key="5">
    <source>
        <dbReference type="Proteomes" id="UP000005408"/>
    </source>
</evidence>
<evidence type="ECO:0000256" key="2">
    <source>
        <dbReference type="ARBA" id="ARBA00022771"/>
    </source>
</evidence>
<organism evidence="4 5">
    <name type="scientific">Magallana gigas</name>
    <name type="common">Pacific oyster</name>
    <name type="synonym">Crassostrea gigas</name>
    <dbReference type="NCBI Taxonomy" id="29159"/>
    <lineage>
        <taxon>Eukaryota</taxon>
        <taxon>Metazoa</taxon>
        <taxon>Spiralia</taxon>
        <taxon>Lophotrochozoa</taxon>
        <taxon>Mollusca</taxon>
        <taxon>Bivalvia</taxon>
        <taxon>Autobranchia</taxon>
        <taxon>Pteriomorphia</taxon>
        <taxon>Ostreida</taxon>
        <taxon>Ostreoidea</taxon>
        <taxon>Ostreidae</taxon>
        <taxon>Magallana</taxon>
    </lineage>
</organism>
<dbReference type="InterPro" id="IPR011011">
    <property type="entry name" value="Znf_FYVE_PHD"/>
</dbReference>
<dbReference type="InterPro" id="IPR019786">
    <property type="entry name" value="Zinc_finger_PHD-type_CS"/>
</dbReference>
<dbReference type="EnsemblMetazoa" id="G11392.1">
    <property type="protein sequence ID" value="G11392.1:cds"/>
    <property type="gene ID" value="G11392"/>
</dbReference>
<proteinExistence type="predicted"/>
<reference evidence="4" key="1">
    <citation type="submission" date="2022-08" db="UniProtKB">
        <authorList>
            <consortium name="EnsemblMetazoa"/>
        </authorList>
    </citation>
    <scope>IDENTIFICATION</scope>
    <source>
        <strain evidence="4">05x7-T-G4-1.051#20</strain>
    </source>
</reference>
<sequence length="167" mass="19633">MVRRQTIKKKNEWPCGACKKNCLHSSLFCVVCEKWFHCDCEKVNKQTLKLLSDIPEDYICSFCRCEDGHFDYLMGIERLRKPLLDKYVFLPLQNGTVTEQWTNNNSESMNNRLKQSLDWKPHKLPDLITKINEISAFQINDLRQAIQGNGNYILEDTLQQHRVPQDV</sequence>
<dbReference type="Gene3D" id="3.30.40.10">
    <property type="entry name" value="Zinc/RING finger domain, C3HC4 (zinc finger)"/>
    <property type="match status" value="1"/>
</dbReference>
<dbReference type="GO" id="GO:0042800">
    <property type="term" value="F:histone H3K4 methyltransferase activity"/>
    <property type="evidence" value="ECO:0007669"/>
    <property type="project" value="InterPro"/>
</dbReference>
<dbReference type="GO" id="GO:0008270">
    <property type="term" value="F:zinc ion binding"/>
    <property type="evidence" value="ECO:0007669"/>
    <property type="project" value="UniProtKB-KW"/>
</dbReference>
<dbReference type="PROSITE" id="PS01359">
    <property type="entry name" value="ZF_PHD_1"/>
    <property type="match status" value="1"/>
</dbReference>
<protein>
    <recommendedName>
        <fullName evidence="6">PHD-type domain-containing protein</fullName>
    </recommendedName>
</protein>
<evidence type="ECO:0000313" key="4">
    <source>
        <dbReference type="EnsemblMetazoa" id="G11392.1:cds"/>
    </source>
</evidence>
<dbReference type="Proteomes" id="UP000005408">
    <property type="component" value="Unassembled WGS sequence"/>
</dbReference>
<evidence type="ECO:0008006" key="6">
    <source>
        <dbReference type="Google" id="ProtNLM"/>
    </source>
</evidence>
<dbReference type="AlphaFoldDB" id="A0A8W8HWL9"/>
<keyword evidence="2" id="KW-0863">Zinc-finger</keyword>
<evidence type="ECO:0000256" key="3">
    <source>
        <dbReference type="ARBA" id="ARBA00022833"/>
    </source>
</evidence>
<dbReference type="InterPro" id="IPR013083">
    <property type="entry name" value="Znf_RING/FYVE/PHD"/>
</dbReference>
<dbReference type="GO" id="GO:0044666">
    <property type="term" value="C:MLL3/4 complex"/>
    <property type="evidence" value="ECO:0007669"/>
    <property type="project" value="InterPro"/>
</dbReference>